<evidence type="ECO:0000256" key="3">
    <source>
        <dbReference type="ARBA" id="ARBA00048954"/>
    </source>
</evidence>
<dbReference type="Pfam" id="PF01935">
    <property type="entry name" value="DUF87"/>
    <property type="match status" value="1"/>
</dbReference>
<gene>
    <name evidence="6" type="ORF">ENU31_02440</name>
</gene>
<evidence type="ECO:0000313" key="6">
    <source>
        <dbReference type="EMBL" id="HGM07255.1"/>
    </source>
</evidence>
<feature type="domain" description="AAA+ ATPase" evidence="5">
    <location>
        <begin position="227"/>
        <end position="491"/>
    </location>
</feature>
<comment type="catalytic activity">
    <reaction evidence="3">
        <text>ATP + H2O = ADP + phosphate + H(+)</text>
        <dbReference type="Rhea" id="RHEA:13065"/>
        <dbReference type="ChEBI" id="CHEBI:15377"/>
        <dbReference type="ChEBI" id="CHEBI:15378"/>
        <dbReference type="ChEBI" id="CHEBI:30616"/>
        <dbReference type="ChEBI" id="CHEBI:43474"/>
        <dbReference type="ChEBI" id="CHEBI:456216"/>
        <dbReference type="EC" id="5.6.2.3"/>
    </reaction>
</comment>
<dbReference type="SUPFAM" id="SSF52540">
    <property type="entry name" value="P-loop containing nucleoside triphosphate hydrolases"/>
    <property type="match status" value="1"/>
</dbReference>
<keyword evidence="6" id="KW-0067">ATP-binding</keyword>
<evidence type="ECO:0000259" key="5">
    <source>
        <dbReference type="SMART" id="SM00382"/>
    </source>
</evidence>
<comment type="caution">
    <text evidence="6">The sequence shown here is derived from an EMBL/GenBank/DDBJ whole genome shotgun (WGS) entry which is preliminary data.</text>
</comment>
<evidence type="ECO:0000256" key="4">
    <source>
        <dbReference type="ARBA" id="ARBA00048988"/>
    </source>
</evidence>
<dbReference type="SMART" id="SM00382">
    <property type="entry name" value="AAA"/>
    <property type="match status" value="1"/>
</dbReference>
<comment type="catalytic activity">
    <reaction evidence="2">
        <text>Couples ATP hydrolysis with the unwinding of duplex DNA by translocating in the 3'-5' direction.</text>
        <dbReference type="EC" id="5.6.2.4"/>
    </reaction>
</comment>
<dbReference type="AlphaFoldDB" id="A0A7C4H581"/>
<dbReference type="PANTHER" id="PTHR42957:SF1">
    <property type="entry name" value="HELICASE MJ1565-RELATED"/>
    <property type="match status" value="1"/>
</dbReference>
<protein>
    <submittedName>
        <fullName evidence="6">ATP-binding protein</fullName>
    </submittedName>
</protein>
<dbReference type="GO" id="GO:0043138">
    <property type="term" value="F:3'-5' DNA helicase activity"/>
    <property type="evidence" value="ECO:0007669"/>
    <property type="project" value="UniProtKB-EC"/>
</dbReference>
<name>A0A7C4H581_9CREN</name>
<keyword evidence="6" id="KW-0547">Nucleotide-binding</keyword>
<comment type="similarity">
    <text evidence="1">Belongs to the HerA family.</text>
</comment>
<dbReference type="InterPro" id="IPR003593">
    <property type="entry name" value="AAA+_ATPase"/>
</dbReference>
<proteinExistence type="inferred from homology"/>
<dbReference type="InterPro" id="IPR027417">
    <property type="entry name" value="P-loop_NTPase"/>
</dbReference>
<dbReference type="InterPro" id="IPR008571">
    <property type="entry name" value="HerA-like"/>
</dbReference>
<accession>A0A7C4H581</accession>
<dbReference type="EMBL" id="DTCA01000078">
    <property type="protein sequence ID" value="HGM07255.1"/>
    <property type="molecule type" value="Genomic_DNA"/>
</dbReference>
<dbReference type="InterPro" id="IPR002789">
    <property type="entry name" value="HerA_central"/>
</dbReference>
<evidence type="ECO:0000256" key="1">
    <source>
        <dbReference type="ARBA" id="ARBA00007816"/>
    </source>
</evidence>
<organism evidence="6">
    <name type="scientific">Ignisphaera aggregans</name>
    <dbReference type="NCBI Taxonomy" id="334771"/>
    <lineage>
        <taxon>Archaea</taxon>
        <taxon>Thermoproteota</taxon>
        <taxon>Thermoprotei</taxon>
        <taxon>Desulfurococcales</taxon>
        <taxon>Desulfurococcaceae</taxon>
        <taxon>Ignisphaera</taxon>
    </lineage>
</organism>
<dbReference type="GO" id="GO:0043139">
    <property type="term" value="F:5'-3' DNA helicase activity"/>
    <property type="evidence" value="ECO:0007669"/>
    <property type="project" value="UniProtKB-EC"/>
</dbReference>
<sequence>MNNKYCLYFYLNHFNRSPYIGVGIIKRKNVSIFLEKVDSLAQLHIEPYGKNLFIGTLELVLTNGDEARDGQYLSRVSDIIAVLNHRSSSNRKYVFVTCINPYSVKSNLIVMCNSNDEVLKELDTICALVETLGQGEIKCLVKSDPLALLNECLGLQSPIDYLIKILKRGEKEETPVHLHALSVNPSYNINTVEEYEYLSSIFSHGTISLGYLYSNPKIIVTLNNDHIFRHIAIVGSTGSGKSTTASIIAEKSAENGYAVVVLDWHGEYKELIQLKNSMVYTNPLNGTILEPLSFEELIKKEPLSFLEILESALELTPPQAHILEDAINIVSRRTTSSSYCIDEIIDIVQNSSASARWFTESREALLRKLKPLSSDYLKIYWNKLKKVVIDKEKIYVFDISYIPNTRVKRVLSSLLIRSIVIKAQYNNIVKPVLIIVDEAHNVLYSGNPVSNLIAEVRKWNIGFVVITQAPSMLSSVVLKNTNTKIIHSLKSSNDIKTVVSAIPFRKEHKKMISALKPGEALVVLPELAEPILVKIARV</sequence>
<reference evidence="6" key="1">
    <citation type="journal article" date="2020" name="mSystems">
        <title>Genome- and Community-Level Interaction Insights into Carbon Utilization and Element Cycling Functions of Hydrothermarchaeota in Hydrothermal Sediment.</title>
        <authorList>
            <person name="Zhou Z."/>
            <person name="Liu Y."/>
            <person name="Xu W."/>
            <person name="Pan J."/>
            <person name="Luo Z.H."/>
            <person name="Li M."/>
        </authorList>
    </citation>
    <scope>NUCLEOTIDE SEQUENCE [LARGE SCALE GENOMIC DNA]</scope>
    <source>
        <strain evidence="6">SpSt-658</strain>
    </source>
</reference>
<dbReference type="Gene3D" id="3.40.50.300">
    <property type="entry name" value="P-loop containing nucleotide triphosphate hydrolases"/>
    <property type="match status" value="2"/>
</dbReference>
<dbReference type="PANTHER" id="PTHR42957">
    <property type="entry name" value="HELICASE MJ1565-RELATED"/>
    <property type="match status" value="1"/>
</dbReference>
<comment type="catalytic activity">
    <reaction evidence="4">
        <text>ATP + H2O = ADP + phosphate + H(+)</text>
        <dbReference type="Rhea" id="RHEA:13065"/>
        <dbReference type="ChEBI" id="CHEBI:15377"/>
        <dbReference type="ChEBI" id="CHEBI:15378"/>
        <dbReference type="ChEBI" id="CHEBI:30616"/>
        <dbReference type="ChEBI" id="CHEBI:43474"/>
        <dbReference type="ChEBI" id="CHEBI:456216"/>
        <dbReference type="EC" id="5.6.2.4"/>
    </reaction>
</comment>
<evidence type="ECO:0000256" key="2">
    <source>
        <dbReference type="ARBA" id="ARBA00034617"/>
    </source>
</evidence>
<dbReference type="GO" id="GO:0005524">
    <property type="term" value="F:ATP binding"/>
    <property type="evidence" value="ECO:0007669"/>
    <property type="project" value="UniProtKB-KW"/>
</dbReference>